<dbReference type="AlphaFoldDB" id="A8M6X2"/>
<feature type="compositionally biased region" description="Basic and acidic residues" evidence="1">
    <location>
        <begin position="234"/>
        <end position="251"/>
    </location>
</feature>
<evidence type="ECO:0000256" key="1">
    <source>
        <dbReference type="SAM" id="MobiDB-lite"/>
    </source>
</evidence>
<reference evidence="2" key="1">
    <citation type="submission" date="2007-10" db="EMBL/GenBank/DDBJ databases">
        <title>Complete sequence of Salinispora arenicola CNS-205.</title>
        <authorList>
            <consortium name="US DOE Joint Genome Institute"/>
            <person name="Copeland A."/>
            <person name="Lucas S."/>
            <person name="Lapidus A."/>
            <person name="Barry K."/>
            <person name="Glavina del Rio T."/>
            <person name="Dalin E."/>
            <person name="Tice H."/>
            <person name="Pitluck S."/>
            <person name="Foster B."/>
            <person name="Schmutz J."/>
            <person name="Larimer F."/>
            <person name="Land M."/>
            <person name="Hauser L."/>
            <person name="Kyrpides N."/>
            <person name="Ivanova N."/>
            <person name="Jensen P.R."/>
            <person name="Moore B.S."/>
            <person name="Penn K."/>
            <person name="Jenkins C."/>
            <person name="Udwary D."/>
            <person name="Xiang L."/>
            <person name="Gontang E."/>
            <person name="Richardson P."/>
        </authorList>
    </citation>
    <scope>NUCLEOTIDE SEQUENCE [LARGE SCALE GENOMIC DNA]</scope>
    <source>
        <strain evidence="2">CNS-205</strain>
    </source>
</reference>
<gene>
    <name evidence="2" type="ordered locus">Sare_4572</name>
</gene>
<dbReference type="EMBL" id="CP000850">
    <property type="protein sequence ID" value="ABW00340.1"/>
    <property type="molecule type" value="Genomic_DNA"/>
</dbReference>
<evidence type="ECO:0000313" key="2">
    <source>
        <dbReference type="EMBL" id="ABW00340.1"/>
    </source>
</evidence>
<accession>A8M6X2</accession>
<dbReference type="HOGENOM" id="CLU_1065130_0_0_11"/>
<feature type="region of interest" description="Disordered" evidence="1">
    <location>
        <begin position="220"/>
        <end position="261"/>
    </location>
</feature>
<dbReference type="KEGG" id="saq:Sare_4572"/>
<name>A8M6X2_SALAI</name>
<protein>
    <submittedName>
        <fullName evidence="2">Uncharacterized protein</fullName>
    </submittedName>
</protein>
<proteinExistence type="predicted"/>
<sequence>MGTIHGTTFVTDRSPWKVGAELAAHEKHHRDQQWNQHGLLFPMLYYSAEVIDVWIGGGCNRYEAAAEAATSGGGMHLLRMRFAACLMGLFLISGCGVFLPSHDYYAVGVAQIGDQLYVYAPLCDGERVVGVEAYDNLLAGQEPNYDSASMQFTYWKAQDPTHESVANGWIALGESSRFRTTAVAAGSNIELPEFIGISLQLDVGSQHVVGGVVSVSEAPRYPAGADPGSVRYTYRPERDGEDMRDPREIRDNSGCAADYPA</sequence>
<organism evidence="2">
    <name type="scientific">Salinispora arenicola (strain CNS-205)</name>
    <dbReference type="NCBI Taxonomy" id="391037"/>
    <lineage>
        <taxon>Bacteria</taxon>
        <taxon>Bacillati</taxon>
        <taxon>Actinomycetota</taxon>
        <taxon>Actinomycetes</taxon>
        <taxon>Micromonosporales</taxon>
        <taxon>Micromonosporaceae</taxon>
        <taxon>Salinispora</taxon>
    </lineage>
</organism>